<dbReference type="EMBL" id="KV440996">
    <property type="protein sequence ID" value="OAD68176.1"/>
    <property type="molecule type" value="Genomic_DNA"/>
</dbReference>
<keyword evidence="3" id="KW-1185">Reference proteome</keyword>
<protein>
    <recommendedName>
        <fullName evidence="4">GPI anchored serine-threonine rich protein</fullName>
    </recommendedName>
</protein>
<keyword evidence="1" id="KW-0732">Signal</keyword>
<reference evidence="3" key="1">
    <citation type="submission" date="2015-06" db="EMBL/GenBank/DDBJ databases">
        <title>Expansion of signal transduction pathways in fungi by whole-genome duplication.</title>
        <authorList>
            <consortium name="DOE Joint Genome Institute"/>
            <person name="Corrochano L.M."/>
            <person name="Kuo A."/>
            <person name="Marcet-Houben M."/>
            <person name="Polaino S."/>
            <person name="Salamov A."/>
            <person name="Villalobos J.M."/>
            <person name="Alvarez M.I."/>
            <person name="Avalos J."/>
            <person name="Benito E.P."/>
            <person name="Benoit I."/>
            <person name="Burger G."/>
            <person name="Camino L.P."/>
            <person name="Canovas D."/>
            <person name="Cerda-Olmedo E."/>
            <person name="Cheng J.-F."/>
            <person name="Dominguez A."/>
            <person name="Elias M."/>
            <person name="Eslava A.P."/>
            <person name="Glaser F."/>
            <person name="Grimwood J."/>
            <person name="Gutierrez G."/>
            <person name="Heitman J."/>
            <person name="Henrissat B."/>
            <person name="Iturriaga E.A."/>
            <person name="Lang B.F."/>
            <person name="Lavin J.L."/>
            <person name="Lee S."/>
            <person name="Li W."/>
            <person name="Lindquist E."/>
            <person name="Lopez-Garcia S."/>
            <person name="Luque E.M."/>
            <person name="Marcos A.T."/>
            <person name="Martin J."/>
            <person name="McCluskey K."/>
            <person name="Medina H.R."/>
            <person name="Miralles-Duran A."/>
            <person name="Miyazaki A."/>
            <person name="Munoz-Torres E."/>
            <person name="Oguiza J.A."/>
            <person name="Ohm R."/>
            <person name="Olmedo M."/>
            <person name="Orejas M."/>
            <person name="Ortiz-Castellanos L."/>
            <person name="Pisabarro A.G."/>
            <person name="Rodriguez-Romero J."/>
            <person name="Ruiz-Herrera J."/>
            <person name="Ruiz-Vazquez R."/>
            <person name="Sanz C."/>
            <person name="Schackwitz W."/>
            <person name="Schmutz J."/>
            <person name="Shahriari M."/>
            <person name="Shelest E."/>
            <person name="Silva-Franco F."/>
            <person name="Soanes D."/>
            <person name="Syed K."/>
            <person name="Tagua V.G."/>
            <person name="Talbot N.J."/>
            <person name="Thon M."/>
            <person name="De vries R.P."/>
            <person name="Wiebenga A."/>
            <person name="Yadav J.S."/>
            <person name="Braun E.L."/>
            <person name="Baker S."/>
            <person name="Garre V."/>
            <person name="Horwitz B."/>
            <person name="Torres-Martinez S."/>
            <person name="Idnurm A."/>
            <person name="Herrera-Estrella A."/>
            <person name="Gabaldon T."/>
            <person name="Grigoriev I.V."/>
        </authorList>
    </citation>
    <scope>NUCLEOTIDE SEQUENCE [LARGE SCALE GENOMIC DNA]</scope>
    <source>
        <strain evidence="3">NRRL 1555(-)</strain>
    </source>
</reference>
<dbReference type="GeneID" id="28993461"/>
<sequence>MKFTATLTTTIVAALALGQTVSAQNVTECAVAGIFNQCLQNEDTYIKTCIVTDYACLCRWHTVKLSCWNNCPNEPGRATQQSLTTSHCAMPGANATSIWSSWTPPTSAVTIIPSTTASPSASASATPTVAKSAASTLTVQQGLFAIGALAAYMVL</sequence>
<evidence type="ECO:0000313" key="2">
    <source>
        <dbReference type="EMBL" id="OAD68176.1"/>
    </source>
</evidence>
<dbReference type="Proteomes" id="UP000077315">
    <property type="component" value="Unassembled WGS sequence"/>
</dbReference>
<gene>
    <name evidence="2" type="ORF">PHYBLDRAFT_150839</name>
</gene>
<feature type="signal peptide" evidence="1">
    <location>
        <begin position="1"/>
        <end position="23"/>
    </location>
</feature>
<evidence type="ECO:0000256" key="1">
    <source>
        <dbReference type="SAM" id="SignalP"/>
    </source>
</evidence>
<proteinExistence type="predicted"/>
<dbReference type="OrthoDB" id="2507140at2759"/>
<dbReference type="AlphaFoldDB" id="A0A167KIE0"/>
<dbReference type="RefSeq" id="XP_018286216.1">
    <property type="nucleotide sequence ID" value="XM_018432555.1"/>
</dbReference>
<dbReference type="STRING" id="763407.A0A167KIE0"/>
<organism evidence="2 3">
    <name type="scientific">Phycomyces blakesleeanus (strain ATCC 8743b / DSM 1359 / FGSC 10004 / NBRC 33097 / NRRL 1555)</name>
    <dbReference type="NCBI Taxonomy" id="763407"/>
    <lineage>
        <taxon>Eukaryota</taxon>
        <taxon>Fungi</taxon>
        <taxon>Fungi incertae sedis</taxon>
        <taxon>Mucoromycota</taxon>
        <taxon>Mucoromycotina</taxon>
        <taxon>Mucoromycetes</taxon>
        <taxon>Mucorales</taxon>
        <taxon>Phycomycetaceae</taxon>
        <taxon>Phycomyces</taxon>
    </lineage>
</organism>
<dbReference type="InParanoid" id="A0A167KIE0"/>
<name>A0A167KIE0_PHYB8</name>
<feature type="chain" id="PRO_5007889431" description="GPI anchored serine-threonine rich protein" evidence="1">
    <location>
        <begin position="24"/>
        <end position="155"/>
    </location>
</feature>
<accession>A0A167KIE0</accession>
<evidence type="ECO:0000313" key="3">
    <source>
        <dbReference type="Proteomes" id="UP000077315"/>
    </source>
</evidence>
<dbReference type="VEuPathDB" id="FungiDB:PHYBLDRAFT_150839"/>
<evidence type="ECO:0008006" key="4">
    <source>
        <dbReference type="Google" id="ProtNLM"/>
    </source>
</evidence>